<feature type="region of interest" description="Disordered" evidence="4">
    <location>
        <begin position="1"/>
        <end position="67"/>
    </location>
</feature>
<evidence type="ECO:0000313" key="7">
    <source>
        <dbReference type="Proteomes" id="UP000290900"/>
    </source>
</evidence>
<dbReference type="InParanoid" id="A0A448YRX7"/>
<feature type="domain" description="NOT2/NOT3/NOT5 C-terminal" evidence="5">
    <location>
        <begin position="232"/>
        <end position="354"/>
    </location>
</feature>
<name>A0A448YRX7_BRENA</name>
<feature type="compositionally biased region" description="Polar residues" evidence="4">
    <location>
        <begin position="54"/>
        <end position="67"/>
    </location>
</feature>
<gene>
    <name evidence="6" type="ORF">BRENAR_LOCUS4384</name>
</gene>
<evidence type="ECO:0000256" key="4">
    <source>
        <dbReference type="SAM" id="MobiDB-lite"/>
    </source>
</evidence>
<dbReference type="GO" id="GO:0000289">
    <property type="term" value="P:nuclear-transcribed mRNA poly(A) tail shortening"/>
    <property type="evidence" value="ECO:0007669"/>
    <property type="project" value="UniProtKB-ARBA"/>
</dbReference>
<dbReference type="InterPro" id="IPR007282">
    <property type="entry name" value="NOT2/3/5_C"/>
</dbReference>
<dbReference type="STRING" id="13370.A0A448YRX7"/>
<sequence>MSAWGNSSDDPTKRSGLPYNSAAGASGPLHRNLDTSTFNEQFPALDSSPPPTLPTNLGANSANGINNKPLLSQQLQTSRPAAQSSPNQTKANAQAILNAVKQASSMGNRDNSGAGIISTSQSATNILNSLSNNSVERSHSSTPTPQLPPGLIPAGPSGFEPKLGAELSEGSSKRPTAKEEELTEDIDKFGLKGLLPLLRVEPSDQATIATGIDLNMLGLDLSEGEENIKISKSFASPWLETSRSEVKPLFTNPPSFTIPAKDLANVETRIGNFNDETLFFIFYSKPRDTLQELAARELNNRNWRYHKDLQVWLTKDSSVDPVPNGPGSERGTYVFFDPTSWEYVTKDFVLSYQSII</sequence>
<accession>A0A448YRX7</accession>
<feature type="region of interest" description="Disordered" evidence="4">
    <location>
        <begin position="132"/>
        <end position="181"/>
    </location>
</feature>
<evidence type="ECO:0000256" key="3">
    <source>
        <dbReference type="ARBA" id="ARBA00023163"/>
    </source>
</evidence>
<dbReference type="OrthoDB" id="25391at2759"/>
<organism evidence="6 7">
    <name type="scientific">Brettanomyces naardenensis</name>
    <name type="common">Yeast</name>
    <dbReference type="NCBI Taxonomy" id="13370"/>
    <lineage>
        <taxon>Eukaryota</taxon>
        <taxon>Fungi</taxon>
        <taxon>Dikarya</taxon>
        <taxon>Ascomycota</taxon>
        <taxon>Saccharomycotina</taxon>
        <taxon>Pichiomycetes</taxon>
        <taxon>Pichiales</taxon>
        <taxon>Pichiaceae</taxon>
        <taxon>Brettanomyces</taxon>
    </lineage>
</organism>
<comment type="similarity">
    <text evidence="1">Belongs to the CNOT2/3/5 family.</text>
</comment>
<dbReference type="Pfam" id="PF04153">
    <property type="entry name" value="NOT2_3_5_C"/>
    <property type="match status" value="1"/>
</dbReference>
<keyword evidence="7" id="KW-1185">Reference proteome</keyword>
<dbReference type="Proteomes" id="UP000290900">
    <property type="component" value="Unassembled WGS sequence"/>
</dbReference>
<dbReference type="PANTHER" id="PTHR23326">
    <property type="entry name" value="CCR4 NOT-RELATED"/>
    <property type="match status" value="1"/>
</dbReference>
<proteinExistence type="inferred from homology"/>
<keyword evidence="3" id="KW-0804">Transcription</keyword>
<dbReference type="InterPro" id="IPR040168">
    <property type="entry name" value="Not2/3/5"/>
</dbReference>
<dbReference type="GO" id="GO:0030015">
    <property type="term" value="C:CCR4-NOT core complex"/>
    <property type="evidence" value="ECO:0007669"/>
    <property type="project" value="InterPro"/>
</dbReference>
<evidence type="ECO:0000256" key="2">
    <source>
        <dbReference type="ARBA" id="ARBA00023015"/>
    </source>
</evidence>
<protein>
    <submittedName>
        <fullName evidence="6">DEKNAAC104855</fullName>
    </submittedName>
</protein>
<feature type="compositionally biased region" description="Polar residues" evidence="4">
    <location>
        <begin position="132"/>
        <end position="144"/>
    </location>
</feature>
<evidence type="ECO:0000313" key="6">
    <source>
        <dbReference type="EMBL" id="VEU23655.1"/>
    </source>
</evidence>
<dbReference type="AlphaFoldDB" id="A0A448YRX7"/>
<dbReference type="GO" id="GO:0006355">
    <property type="term" value="P:regulation of DNA-templated transcription"/>
    <property type="evidence" value="ECO:0007669"/>
    <property type="project" value="InterPro"/>
</dbReference>
<reference evidence="6 7" key="1">
    <citation type="submission" date="2018-12" db="EMBL/GenBank/DDBJ databases">
        <authorList>
            <person name="Tiukova I."/>
            <person name="Dainat J."/>
        </authorList>
    </citation>
    <scope>NUCLEOTIDE SEQUENCE [LARGE SCALE GENOMIC DNA]</scope>
</reference>
<evidence type="ECO:0000259" key="5">
    <source>
        <dbReference type="Pfam" id="PF04153"/>
    </source>
</evidence>
<dbReference type="Gene3D" id="2.30.30.1020">
    <property type="entry name" value="CCR4-NOT complex subunit 2/3/5, C-terminal domain"/>
    <property type="match status" value="1"/>
</dbReference>
<evidence type="ECO:0000256" key="1">
    <source>
        <dbReference type="ARBA" id="ARBA00007682"/>
    </source>
</evidence>
<dbReference type="InterPro" id="IPR038635">
    <property type="entry name" value="CCR4-NOT_su2/3/5_C_sf"/>
</dbReference>
<keyword evidence="2" id="KW-0805">Transcription regulation</keyword>
<dbReference type="EMBL" id="CAACVR010000056">
    <property type="protein sequence ID" value="VEU23655.1"/>
    <property type="molecule type" value="Genomic_DNA"/>
</dbReference>